<dbReference type="AlphaFoldDB" id="A0A853DHT8"/>
<comment type="caution">
    <text evidence="3">The sequence shown here is derived from an EMBL/GenBank/DDBJ whole genome shotgun (WGS) entry which is preliminary data.</text>
</comment>
<keyword evidence="1" id="KW-0472">Membrane</keyword>
<keyword evidence="4" id="KW-1185">Reference proteome</keyword>
<protein>
    <submittedName>
        <fullName evidence="3">Peptidoglycan/LPS O-acetylase OafA/YrhL</fullName>
    </submittedName>
</protein>
<dbReference type="EMBL" id="JACCFW010000001">
    <property type="protein sequence ID" value="NYJ74604.1"/>
    <property type="molecule type" value="Genomic_DNA"/>
</dbReference>
<sequence>MPRPLDRNATYLPGLDGVRTVAVALVICAHLGFPWARGGILGVGIFFTLSGFLITSILLGSLERLGSLRLRTFWIRRARRLLPAVVVLLVVVLACTAILDPAAFATRIRDALAAVFYVANWNTIGQAYVAANTQAVDPLEHLWSLSVEEQFYLVWPPVLGLLLFVCRGRVRVVAAVTALLAAGSFALSWTLFAPGVEGATRAYEGTDTRAGALLVGALAAMLWLPSLRRGDRRRSRRVALDVSAVGALSAIGVLVWRTDQFSAFLYPWGLLLLSLATVVVLMAAVQDGGMLGAVLGSAPMRWVGERSYGIYLWQTPVIVFSQGLTDRHGWALSLANVAVTVALAALSWTLVEDPIRRLGFRGAFATRAATRPAPALTAVERDMVRS</sequence>
<dbReference type="RefSeq" id="WP_179480603.1">
    <property type="nucleotide sequence ID" value="NZ_JACCFW010000001.1"/>
</dbReference>
<evidence type="ECO:0000259" key="2">
    <source>
        <dbReference type="Pfam" id="PF01757"/>
    </source>
</evidence>
<dbReference type="Pfam" id="PF01757">
    <property type="entry name" value="Acyl_transf_3"/>
    <property type="match status" value="1"/>
</dbReference>
<keyword evidence="1" id="KW-0812">Transmembrane</keyword>
<gene>
    <name evidence="3" type="ORF">HNR15_001567</name>
</gene>
<dbReference type="GO" id="GO:0016020">
    <property type="term" value="C:membrane"/>
    <property type="evidence" value="ECO:0007669"/>
    <property type="project" value="TreeGrafter"/>
</dbReference>
<feature type="transmembrane region" description="Helical" evidence="1">
    <location>
        <begin position="268"/>
        <end position="296"/>
    </location>
</feature>
<reference evidence="3 4" key="1">
    <citation type="submission" date="2020-07" db="EMBL/GenBank/DDBJ databases">
        <title>Sequencing the genomes of 1000 actinobacteria strains.</title>
        <authorList>
            <person name="Klenk H.-P."/>
        </authorList>
    </citation>
    <scope>NUCLEOTIDE SEQUENCE [LARGE SCALE GENOMIC DNA]</scope>
    <source>
        <strain evidence="3 4">DSM 29531</strain>
    </source>
</reference>
<dbReference type="GO" id="GO:0009103">
    <property type="term" value="P:lipopolysaccharide biosynthetic process"/>
    <property type="evidence" value="ECO:0007669"/>
    <property type="project" value="TreeGrafter"/>
</dbReference>
<dbReference type="InterPro" id="IPR050879">
    <property type="entry name" value="Acyltransferase_3"/>
</dbReference>
<feature type="transmembrane region" description="Helical" evidence="1">
    <location>
        <begin position="81"/>
        <end position="99"/>
    </location>
</feature>
<evidence type="ECO:0000313" key="3">
    <source>
        <dbReference type="EMBL" id="NYJ74604.1"/>
    </source>
</evidence>
<evidence type="ECO:0000313" key="4">
    <source>
        <dbReference type="Proteomes" id="UP000571817"/>
    </source>
</evidence>
<name>A0A853DHT8_9MICO</name>
<dbReference type="PANTHER" id="PTHR23028">
    <property type="entry name" value="ACETYLTRANSFERASE"/>
    <property type="match status" value="1"/>
</dbReference>
<dbReference type="Proteomes" id="UP000571817">
    <property type="component" value="Unassembled WGS sequence"/>
</dbReference>
<feature type="transmembrane region" description="Helical" evidence="1">
    <location>
        <begin position="208"/>
        <end position="226"/>
    </location>
</feature>
<dbReference type="PANTHER" id="PTHR23028:SF53">
    <property type="entry name" value="ACYL_TRANSF_3 DOMAIN-CONTAINING PROTEIN"/>
    <property type="match status" value="1"/>
</dbReference>
<evidence type="ECO:0000256" key="1">
    <source>
        <dbReference type="SAM" id="Phobius"/>
    </source>
</evidence>
<feature type="transmembrane region" description="Helical" evidence="1">
    <location>
        <begin position="173"/>
        <end position="196"/>
    </location>
</feature>
<accession>A0A853DHT8</accession>
<proteinExistence type="predicted"/>
<feature type="domain" description="Acyltransferase 3" evidence="2">
    <location>
        <begin position="13"/>
        <end position="349"/>
    </location>
</feature>
<dbReference type="InterPro" id="IPR002656">
    <property type="entry name" value="Acyl_transf_3_dom"/>
</dbReference>
<feature type="transmembrane region" description="Helical" evidence="1">
    <location>
        <begin position="150"/>
        <end position="166"/>
    </location>
</feature>
<feature type="transmembrane region" description="Helical" evidence="1">
    <location>
        <begin position="330"/>
        <end position="351"/>
    </location>
</feature>
<organism evidence="3 4">
    <name type="scientific">Allobranchiibius huperziae</name>
    <dbReference type="NCBI Taxonomy" id="1874116"/>
    <lineage>
        <taxon>Bacteria</taxon>
        <taxon>Bacillati</taxon>
        <taxon>Actinomycetota</taxon>
        <taxon>Actinomycetes</taxon>
        <taxon>Micrococcales</taxon>
        <taxon>Dermacoccaceae</taxon>
        <taxon>Allobranchiibius</taxon>
    </lineage>
</organism>
<feature type="transmembrane region" description="Helical" evidence="1">
    <location>
        <begin position="39"/>
        <end position="60"/>
    </location>
</feature>
<dbReference type="GO" id="GO:0016747">
    <property type="term" value="F:acyltransferase activity, transferring groups other than amino-acyl groups"/>
    <property type="evidence" value="ECO:0007669"/>
    <property type="project" value="InterPro"/>
</dbReference>
<keyword evidence="1" id="KW-1133">Transmembrane helix</keyword>